<evidence type="ECO:0000313" key="1">
    <source>
        <dbReference type="EMBL" id="MFD1607040.1"/>
    </source>
</evidence>
<dbReference type="GO" id="GO:0016301">
    <property type="term" value="F:kinase activity"/>
    <property type="evidence" value="ECO:0007669"/>
    <property type="project" value="UniProtKB-KW"/>
</dbReference>
<sequence length="171" mass="20176">MTVGQELEKITGLKLFHNHMTIDLVAPILGFTPEMWKLVNNFRMEMFKVVAKSDLDGLIFTFVWAFNLQSDWDYVEQVCEIFETNGGTVYFVEHTATLDERIERNKSPNRLEHKPTKRNVEWSEKELKESMKKHRLNSFDGEIKKDKYIKIDNTNLSAKEVAEMIKERFKV</sequence>
<dbReference type="Proteomes" id="UP001597221">
    <property type="component" value="Unassembled WGS sequence"/>
</dbReference>
<reference evidence="2" key="1">
    <citation type="journal article" date="2019" name="Int. J. Syst. Evol. Microbiol.">
        <title>The Global Catalogue of Microorganisms (GCM) 10K type strain sequencing project: providing services to taxonomists for standard genome sequencing and annotation.</title>
        <authorList>
            <consortium name="The Broad Institute Genomics Platform"/>
            <consortium name="The Broad Institute Genome Sequencing Center for Infectious Disease"/>
            <person name="Wu L."/>
            <person name="Ma J."/>
        </authorList>
    </citation>
    <scope>NUCLEOTIDE SEQUENCE [LARGE SCALE GENOMIC DNA]</scope>
    <source>
        <strain evidence="2">CGMCC 1.12376</strain>
    </source>
</reference>
<keyword evidence="1" id="KW-0418">Kinase</keyword>
<name>A0ABW4HQT1_9BACI</name>
<dbReference type="InterPro" id="IPR027417">
    <property type="entry name" value="P-loop_NTPase"/>
</dbReference>
<keyword evidence="1" id="KW-0808">Transferase</keyword>
<proteinExistence type="predicted"/>
<evidence type="ECO:0000313" key="2">
    <source>
        <dbReference type="Proteomes" id="UP001597221"/>
    </source>
</evidence>
<organism evidence="1 2">
    <name type="scientific">Oceanobacillus luteolus</name>
    <dbReference type="NCBI Taxonomy" id="1274358"/>
    <lineage>
        <taxon>Bacteria</taxon>
        <taxon>Bacillati</taxon>
        <taxon>Bacillota</taxon>
        <taxon>Bacilli</taxon>
        <taxon>Bacillales</taxon>
        <taxon>Bacillaceae</taxon>
        <taxon>Oceanobacillus</taxon>
    </lineage>
</organism>
<dbReference type="EMBL" id="JBHUDE010000018">
    <property type="protein sequence ID" value="MFD1607040.1"/>
    <property type="molecule type" value="Genomic_DNA"/>
</dbReference>
<keyword evidence="2" id="KW-1185">Reference proteome</keyword>
<protein>
    <submittedName>
        <fullName evidence="1">Shikimate kinase</fullName>
    </submittedName>
</protein>
<gene>
    <name evidence="1" type="ORF">ACFSBH_05170</name>
</gene>
<dbReference type="Gene3D" id="3.40.50.300">
    <property type="entry name" value="P-loop containing nucleotide triphosphate hydrolases"/>
    <property type="match status" value="1"/>
</dbReference>
<accession>A0ABW4HQT1</accession>
<dbReference type="SUPFAM" id="SSF52540">
    <property type="entry name" value="P-loop containing nucleoside triphosphate hydrolases"/>
    <property type="match status" value="1"/>
</dbReference>
<dbReference type="RefSeq" id="WP_251511851.1">
    <property type="nucleotide sequence ID" value="NZ_JAMBON010000003.1"/>
</dbReference>
<comment type="caution">
    <text evidence="1">The sequence shown here is derived from an EMBL/GenBank/DDBJ whole genome shotgun (WGS) entry which is preliminary data.</text>
</comment>